<dbReference type="Proteomes" id="UP001432027">
    <property type="component" value="Unassembled WGS sequence"/>
</dbReference>
<gene>
    <name evidence="1" type="ORF">PENTCL1PPCAC_15374</name>
    <name evidence="2" type="ORF">PENTCL1PPCAC_30406</name>
</gene>
<feature type="non-terminal residue" evidence="2">
    <location>
        <position position="139"/>
    </location>
</feature>
<protein>
    <submittedName>
        <fullName evidence="2">Uncharacterized protein</fullName>
    </submittedName>
</protein>
<dbReference type="EMBL" id="BTSX01000004">
    <property type="protein sequence ID" value="GMS93200.1"/>
    <property type="molecule type" value="Genomic_DNA"/>
</dbReference>
<keyword evidence="3" id="KW-1185">Reference proteome</keyword>
<sequence>LVDQISDHGRNLFLRVLRTDDRVSDGPRMGEYRMIIPALHRAIAEEVNCLKLLQIPQTVRLIPSLGEYIHRDLTTDGNLQIELVSDFAAQLFGEFDTAAVLLIISGELQSLLVRAAATDRAEVDHAVSKLDKVAALAGQ</sequence>
<comment type="caution">
    <text evidence="2">The sequence shown here is derived from an EMBL/GenBank/DDBJ whole genome shotgun (WGS) entry which is preliminary data.</text>
</comment>
<organism evidence="2 3">
    <name type="scientific">Pristionchus entomophagus</name>
    <dbReference type="NCBI Taxonomy" id="358040"/>
    <lineage>
        <taxon>Eukaryota</taxon>
        <taxon>Metazoa</taxon>
        <taxon>Ecdysozoa</taxon>
        <taxon>Nematoda</taxon>
        <taxon>Chromadorea</taxon>
        <taxon>Rhabditida</taxon>
        <taxon>Rhabditina</taxon>
        <taxon>Diplogasteromorpha</taxon>
        <taxon>Diplogasteroidea</taxon>
        <taxon>Neodiplogasteridae</taxon>
        <taxon>Pristionchus</taxon>
    </lineage>
</organism>
<evidence type="ECO:0000313" key="3">
    <source>
        <dbReference type="Proteomes" id="UP001432027"/>
    </source>
</evidence>
<accession>A0AAV5UPN1</accession>
<proteinExistence type="predicted"/>
<name>A0AAV5UPN1_9BILA</name>
<dbReference type="EMBL" id="BTSX01000040">
    <property type="protein sequence ID" value="GMT08232.1"/>
    <property type="molecule type" value="Genomic_DNA"/>
</dbReference>
<dbReference type="AlphaFoldDB" id="A0AAV5UPN1"/>
<evidence type="ECO:0000313" key="1">
    <source>
        <dbReference type="EMBL" id="GMS93200.1"/>
    </source>
</evidence>
<evidence type="ECO:0000313" key="2">
    <source>
        <dbReference type="EMBL" id="GMT08232.1"/>
    </source>
</evidence>
<feature type="non-terminal residue" evidence="2">
    <location>
        <position position="1"/>
    </location>
</feature>
<reference evidence="2" key="1">
    <citation type="submission" date="2023-10" db="EMBL/GenBank/DDBJ databases">
        <title>Genome assembly of Pristionchus species.</title>
        <authorList>
            <person name="Yoshida K."/>
            <person name="Sommer R.J."/>
        </authorList>
    </citation>
    <scope>NUCLEOTIDE SEQUENCE</scope>
    <source>
        <strain evidence="2">RS0144</strain>
    </source>
</reference>